<dbReference type="EMBL" id="VIEB01000158">
    <property type="protein sequence ID" value="TQE03288.1"/>
    <property type="molecule type" value="Genomic_DNA"/>
</dbReference>
<sequence length="52" mass="5497">MAQIFVTALDRCAFMWGAKRNREGVGGDSGEEATGDVIPNMGVVVSENTIPV</sequence>
<proteinExistence type="predicted"/>
<name>A0A540MWY0_MALBA</name>
<dbReference type="AlphaFoldDB" id="A0A540MWY0"/>
<evidence type="ECO:0000313" key="1">
    <source>
        <dbReference type="EMBL" id="TQE03288.1"/>
    </source>
</evidence>
<gene>
    <name evidence="1" type="ORF">C1H46_011100</name>
</gene>
<organism evidence="1 2">
    <name type="scientific">Malus baccata</name>
    <name type="common">Siberian crab apple</name>
    <name type="synonym">Pyrus baccata</name>
    <dbReference type="NCBI Taxonomy" id="106549"/>
    <lineage>
        <taxon>Eukaryota</taxon>
        <taxon>Viridiplantae</taxon>
        <taxon>Streptophyta</taxon>
        <taxon>Embryophyta</taxon>
        <taxon>Tracheophyta</taxon>
        <taxon>Spermatophyta</taxon>
        <taxon>Magnoliopsida</taxon>
        <taxon>eudicotyledons</taxon>
        <taxon>Gunneridae</taxon>
        <taxon>Pentapetalae</taxon>
        <taxon>rosids</taxon>
        <taxon>fabids</taxon>
        <taxon>Rosales</taxon>
        <taxon>Rosaceae</taxon>
        <taxon>Amygdaloideae</taxon>
        <taxon>Maleae</taxon>
        <taxon>Malus</taxon>
    </lineage>
</organism>
<evidence type="ECO:0000313" key="2">
    <source>
        <dbReference type="Proteomes" id="UP000315295"/>
    </source>
</evidence>
<accession>A0A540MWY0</accession>
<keyword evidence="2" id="KW-1185">Reference proteome</keyword>
<protein>
    <submittedName>
        <fullName evidence="1">Uncharacterized protein</fullName>
    </submittedName>
</protein>
<reference evidence="1 2" key="1">
    <citation type="journal article" date="2019" name="G3 (Bethesda)">
        <title>Sequencing of a Wild Apple (Malus baccata) Genome Unravels the Differences Between Cultivated and Wild Apple Species Regarding Disease Resistance and Cold Tolerance.</title>
        <authorList>
            <person name="Chen X."/>
        </authorList>
    </citation>
    <scope>NUCLEOTIDE SEQUENCE [LARGE SCALE GENOMIC DNA]</scope>
    <source>
        <strain evidence="2">cv. Shandingzi</strain>
        <tissue evidence="1">Leaves</tissue>
    </source>
</reference>
<dbReference type="Proteomes" id="UP000315295">
    <property type="component" value="Unassembled WGS sequence"/>
</dbReference>
<comment type="caution">
    <text evidence="1">The sequence shown here is derived from an EMBL/GenBank/DDBJ whole genome shotgun (WGS) entry which is preliminary data.</text>
</comment>